<sequence length="241" mass="26363">METFFAYRWLLGSLASVLLPLLGVAGTRWHWWPYTLGLLLVVAGLGLAVLLLPLLLWQRQWLSVLPPLLLILSLSPSVIRGLTLPAIHDISTDTTEPPPLTAAARLRAASDHPTDYAGTELARQQQAAWPTLAPLVLAEPPGQVRTRALALIAQRGWTLTADTSTDTATDSEQQLEAVVSSRLFGFRDDVAIRLTPVENESDSHTAIHTRVDMRSASRVGKSDLGANAERIRAFLVDLEQQ</sequence>
<keyword evidence="1" id="KW-0472">Membrane</keyword>
<protein>
    <recommendedName>
        <fullName evidence="4">DUF1499 domain-containing protein</fullName>
    </recommendedName>
</protein>
<gene>
    <name evidence="2" type="ORF">BFR47_02780</name>
</gene>
<dbReference type="RefSeq" id="WP_071472875.1">
    <property type="nucleotide sequence ID" value="NZ_MDKE01000022.1"/>
</dbReference>
<comment type="caution">
    <text evidence="2">The sequence shown here is derived from an EMBL/GenBank/DDBJ whole genome shotgun (WGS) entry which is preliminary data.</text>
</comment>
<keyword evidence="1" id="KW-0812">Transmembrane</keyword>
<dbReference type="EMBL" id="MDKE01000022">
    <property type="protein sequence ID" value="OIN09207.1"/>
    <property type="molecule type" value="Genomic_DNA"/>
</dbReference>
<reference evidence="2 3" key="1">
    <citation type="submission" date="2016-07" db="EMBL/GenBank/DDBJ databases">
        <title>Draft Genome Sequence of Oceanisphaera psychrotolerans, isolated from coastal sediment samples.</title>
        <authorList>
            <person name="Zhuo S."/>
            <person name="Ruan Z."/>
        </authorList>
    </citation>
    <scope>NUCLEOTIDE SEQUENCE [LARGE SCALE GENOMIC DNA]</scope>
    <source>
        <strain evidence="2 3">LAM-WHM-ZC</strain>
    </source>
</reference>
<evidence type="ECO:0000313" key="2">
    <source>
        <dbReference type="EMBL" id="OIN09207.1"/>
    </source>
</evidence>
<evidence type="ECO:0000313" key="3">
    <source>
        <dbReference type="Proteomes" id="UP000243073"/>
    </source>
</evidence>
<feature type="transmembrane region" description="Helical" evidence="1">
    <location>
        <begin position="36"/>
        <end position="56"/>
    </location>
</feature>
<dbReference type="Pfam" id="PF07386">
    <property type="entry name" value="DUF1499"/>
    <property type="match status" value="1"/>
</dbReference>
<keyword evidence="3" id="KW-1185">Reference proteome</keyword>
<feature type="transmembrane region" description="Helical" evidence="1">
    <location>
        <begin position="68"/>
        <end position="87"/>
    </location>
</feature>
<dbReference type="STRING" id="1414654.BFR47_02780"/>
<name>A0A1J4QCU9_9GAMM</name>
<organism evidence="2 3">
    <name type="scientific">Oceanisphaera psychrotolerans</name>
    <dbReference type="NCBI Taxonomy" id="1414654"/>
    <lineage>
        <taxon>Bacteria</taxon>
        <taxon>Pseudomonadati</taxon>
        <taxon>Pseudomonadota</taxon>
        <taxon>Gammaproteobacteria</taxon>
        <taxon>Aeromonadales</taxon>
        <taxon>Aeromonadaceae</taxon>
        <taxon>Oceanisphaera</taxon>
    </lineage>
</organism>
<dbReference type="OrthoDB" id="1523552at2"/>
<accession>A0A1J4QCU9</accession>
<evidence type="ECO:0000256" key="1">
    <source>
        <dbReference type="SAM" id="Phobius"/>
    </source>
</evidence>
<dbReference type="AlphaFoldDB" id="A0A1J4QCU9"/>
<evidence type="ECO:0008006" key="4">
    <source>
        <dbReference type="Google" id="ProtNLM"/>
    </source>
</evidence>
<keyword evidence="1" id="KW-1133">Transmembrane helix</keyword>
<dbReference type="InterPro" id="IPR010865">
    <property type="entry name" value="DUF1499"/>
</dbReference>
<dbReference type="Proteomes" id="UP000243073">
    <property type="component" value="Unassembled WGS sequence"/>
</dbReference>
<proteinExistence type="predicted"/>